<feature type="domain" description="NAB" evidence="4">
    <location>
        <begin position="10"/>
        <end position="90"/>
    </location>
</feature>
<reference evidence="5" key="1">
    <citation type="submission" date="2021-03" db="EMBL/GenBank/DDBJ databases">
        <authorList>
            <person name="Li Z."/>
            <person name="Yang C."/>
        </authorList>
    </citation>
    <scope>NUCLEOTIDE SEQUENCE</scope>
    <source>
        <strain evidence="5">Dzin_1.0</strain>
        <tissue evidence="5">Leaf</tissue>
    </source>
</reference>
<evidence type="ECO:0000256" key="3">
    <source>
        <dbReference type="SAM" id="MobiDB-lite"/>
    </source>
</evidence>
<dbReference type="AlphaFoldDB" id="A0A9D5CRE1"/>
<protein>
    <recommendedName>
        <fullName evidence="4">NAB domain-containing protein</fullName>
    </recommendedName>
</protein>
<dbReference type="Pfam" id="PF25014">
    <property type="entry name" value="NET2A"/>
    <property type="match status" value="1"/>
</dbReference>
<dbReference type="PANTHER" id="PTHR31631:SF0">
    <property type="entry name" value="PROTEIN NETWORKED 2D"/>
    <property type="match status" value="1"/>
</dbReference>
<dbReference type="GO" id="GO:0003779">
    <property type="term" value="F:actin binding"/>
    <property type="evidence" value="ECO:0007669"/>
    <property type="project" value="InterPro"/>
</dbReference>
<accession>A0A9D5CRE1</accession>
<comment type="caution">
    <text evidence="5">The sequence shown here is derived from an EMBL/GenBank/DDBJ whole genome shotgun (WGS) entry which is preliminary data.</text>
</comment>
<gene>
    <name evidence="5" type="ORF">J5N97_013915</name>
</gene>
<sequence>MLQRAASNAYSWWWASHIRTSQSKWLDNNLQEMEEKMKSMLKIIDEEADSFAKRAEMYYKKRPELMNYVEETYKAYKALAESTSSVIDDDEARALMAAAALKSCEDTLVNLQEQQNRTTEEARIEYERIKKAEAKLKALRGQPSQPQMETRDVSGENAHSEEQVCVLKPERLELQAFCDKVKQHFEMNSEASVVELAEKIDELVEKVISLEITISSQTAEIRKLRSETDELQKHLQGLEEEKTTQTDDSNIMNVRLKQAEEKLQMIQDLEKCVKDEKNILSTHFTEACHSLNDLSEKLQSPKSQDEIISSELKGGETKEVAKIPNHKGKESKVDAESCTPSKTGSQPESASEKEVPCIQDIRDKLIEESARSHTGSQVGEDLKDLKILKVEKGTTEKSVLVADDSICLSDEPDDQEGVLNLQRLLSNGVEGREKMFSQYSSILRNYKEMKKKLSEVEKKNQDSLGEIIAQLRELKNHVRGLQVEVEKALSKLQESFELSGQRNNHGNHHQYPMRNLSSKTKIPLRSFLYGVKPKKPSIFSCMSPALQKQYSHMRAGFPT</sequence>
<keyword evidence="6" id="KW-1185">Reference proteome</keyword>
<feature type="compositionally biased region" description="Basic and acidic residues" evidence="3">
    <location>
        <begin position="318"/>
        <end position="335"/>
    </location>
</feature>
<proteinExistence type="predicted"/>
<evidence type="ECO:0000313" key="6">
    <source>
        <dbReference type="Proteomes" id="UP001085076"/>
    </source>
</evidence>
<feature type="region of interest" description="Disordered" evidence="3">
    <location>
        <begin position="138"/>
        <end position="158"/>
    </location>
</feature>
<organism evidence="5 6">
    <name type="scientific">Dioscorea zingiberensis</name>
    <dbReference type="NCBI Taxonomy" id="325984"/>
    <lineage>
        <taxon>Eukaryota</taxon>
        <taxon>Viridiplantae</taxon>
        <taxon>Streptophyta</taxon>
        <taxon>Embryophyta</taxon>
        <taxon>Tracheophyta</taxon>
        <taxon>Spermatophyta</taxon>
        <taxon>Magnoliopsida</taxon>
        <taxon>Liliopsida</taxon>
        <taxon>Dioscoreales</taxon>
        <taxon>Dioscoreaceae</taxon>
        <taxon>Dioscorea</taxon>
    </lineage>
</organism>
<evidence type="ECO:0000259" key="4">
    <source>
        <dbReference type="PROSITE" id="PS51774"/>
    </source>
</evidence>
<name>A0A9D5CRE1_9LILI</name>
<evidence type="ECO:0000256" key="1">
    <source>
        <dbReference type="ARBA" id="ARBA00023054"/>
    </source>
</evidence>
<dbReference type="Proteomes" id="UP001085076">
    <property type="component" value="Miscellaneous, Linkage group lg03"/>
</dbReference>
<feature type="compositionally biased region" description="Polar residues" evidence="3">
    <location>
        <begin position="338"/>
        <end position="349"/>
    </location>
</feature>
<dbReference type="Pfam" id="PF07765">
    <property type="entry name" value="KIP1"/>
    <property type="match status" value="1"/>
</dbReference>
<feature type="coiled-coil region" evidence="2">
    <location>
        <begin position="193"/>
        <end position="276"/>
    </location>
</feature>
<evidence type="ECO:0000256" key="2">
    <source>
        <dbReference type="SAM" id="Coils"/>
    </source>
</evidence>
<evidence type="ECO:0000313" key="5">
    <source>
        <dbReference type="EMBL" id="KAJ0978441.1"/>
    </source>
</evidence>
<dbReference type="EMBL" id="JAGGNH010000003">
    <property type="protein sequence ID" value="KAJ0978441.1"/>
    <property type="molecule type" value="Genomic_DNA"/>
</dbReference>
<dbReference type="PROSITE" id="PS51774">
    <property type="entry name" value="NAB"/>
    <property type="match status" value="1"/>
</dbReference>
<feature type="region of interest" description="Disordered" evidence="3">
    <location>
        <begin position="318"/>
        <end position="356"/>
    </location>
</feature>
<dbReference type="OrthoDB" id="616075at2759"/>
<feature type="compositionally biased region" description="Basic and acidic residues" evidence="3">
    <location>
        <begin position="149"/>
        <end position="158"/>
    </location>
</feature>
<keyword evidence="1 2" id="KW-0175">Coiled coil</keyword>
<reference evidence="5" key="2">
    <citation type="journal article" date="2022" name="Hortic Res">
        <title>The genome of Dioscorea zingiberensis sheds light on the biosynthesis, origin and evolution of the medicinally important diosgenin saponins.</title>
        <authorList>
            <person name="Li Y."/>
            <person name="Tan C."/>
            <person name="Li Z."/>
            <person name="Guo J."/>
            <person name="Li S."/>
            <person name="Chen X."/>
            <person name="Wang C."/>
            <person name="Dai X."/>
            <person name="Yang H."/>
            <person name="Song W."/>
            <person name="Hou L."/>
            <person name="Xu J."/>
            <person name="Tong Z."/>
            <person name="Xu A."/>
            <person name="Yuan X."/>
            <person name="Wang W."/>
            <person name="Yang Q."/>
            <person name="Chen L."/>
            <person name="Sun Z."/>
            <person name="Wang K."/>
            <person name="Pan B."/>
            <person name="Chen J."/>
            <person name="Bao Y."/>
            <person name="Liu F."/>
            <person name="Qi X."/>
            <person name="Gang D.R."/>
            <person name="Wen J."/>
            <person name="Li J."/>
        </authorList>
    </citation>
    <scope>NUCLEOTIDE SEQUENCE</scope>
    <source>
        <strain evidence="5">Dzin_1.0</strain>
    </source>
</reference>
<dbReference type="InterPro" id="IPR011684">
    <property type="entry name" value="NAB"/>
</dbReference>
<feature type="coiled-coil region" evidence="2">
    <location>
        <begin position="439"/>
        <end position="491"/>
    </location>
</feature>
<dbReference type="PANTHER" id="PTHR31631">
    <property type="entry name" value="PROTEIN NETWORKED 2D"/>
    <property type="match status" value="1"/>
</dbReference>
<dbReference type="InterPro" id="IPR056888">
    <property type="entry name" value="NET2A-D/KIP1-like_dom"/>
</dbReference>